<proteinExistence type="inferred from homology"/>
<sequence length="534" mass="58477">MEGRQNAANDANVHACAACKHQRKRCDSDVCPLAPYFPANKSEEFRNVHRIYGVNNLIRILHSVPEHLRHRTAETLVLEVAMRKEFPVSGSLAVQAQTRALIHESQPLLFDPITMGDDISSPGDDLSLRFKTFTLTNAESKEVMIVEEDIKLSEAECQRSLIGKVVSSKLANLHGIKNTMGPLWGNPTGFKVVEIGDNLFQFVFGLEEDIVRVIAGKPWFFNNSFLILTKWHANMKKSCIKQSKDMENRIFVVDSQYGNWLRATPGKSAGWKKFGPGGNRWSPASPGKSGNSKPDNHGGNRGLGPYRNPDMVKRLGAGDLNSIYSQEQIGDTVIPTPNLTVPLPPVFPNPPTPVNQTQNFAFSAAPEGELSAGTDSRPASSRSKDSTPTQKKRGRPFGSKSKTDRSKGVTIPGSGSASSTNVLSSTTSAPRVGEKRPSSMGETRSSDLDGIEVCSPAKRPRVTGGVLADVDSIMDDPISTETLLAIPRKFLYTAFVVRKSSRGGGYTYAHSPRLLLEVYVQRLVRRLHDRPSSL</sequence>
<dbReference type="Pfam" id="PF03195">
    <property type="entry name" value="LOB"/>
    <property type="match status" value="1"/>
</dbReference>
<dbReference type="Proteomes" id="UP000428333">
    <property type="component" value="Linkage Group LG12"/>
</dbReference>
<dbReference type="InterPro" id="IPR004883">
    <property type="entry name" value="LOB"/>
</dbReference>
<dbReference type="Pfam" id="PF14111">
    <property type="entry name" value="DUF4283"/>
    <property type="match status" value="1"/>
</dbReference>
<evidence type="ECO:0000313" key="5">
    <source>
        <dbReference type="Proteomes" id="UP000428333"/>
    </source>
</evidence>
<feature type="domain" description="LOB" evidence="3">
    <location>
        <begin position="14"/>
        <end position="116"/>
    </location>
</feature>
<protein>
    <recommendedName>
        <fullName evidence="3">LOB domain-containing protein</fullName>
    </recommendedName>
</protein>
<organism evidence="4 5">
    <name type="scientific">Rhododendron williamsianum</name>
    <dbReference type="NCBI Taxonomy" id="262921"/>
    <lineage>
        <taxon>Eukaryota</taxon>
        <taxon>Viridiplantae</taxon>
        <taxon>Streptophyta</taxon>
        <taxon>Embryophyta</taxon>
        <taxon>Tracheophyta</taxon>
        <taxon>Spermatophyta</taxon>
        <taxon>Magnoliopsida</taxon>
        <taxon>eudicotyledons</taxon>
        <taxon>Gunneridae</taxon>
        <taxon>Pentapetalae</taxon>
        <taxon>asterids</taxon>
        <taxon>Ericales</taxon>
        <taxon>Ericaceae</taxon>
        <taxon>Ericoideae</taxon>
        <taxon>Rhodoreae</taxon>
        <taxon>Rhododendron</taxon>
    </lineage>
</organism>
<comment type="similarity">
    <text evidence="1">Belongs to the LOB domain-containing protein family.</text>
</comment>
<dbReference type="OrthoDB" id="1683397at2759"/>
<evidence type="ECO:0000313" key="4">
    <source>
        <dbReference type="EMBL" id="KAE9448730.1"/>
    </source>
</evidence>
<keyword evidence="5" id="KW-1185">Reference proteome</keyword>
<evidence type="ECO:0000256" key="1">
    <source>
        <dbReference type="ARBA" id="ARBA00005474"/>
    </source>
</evidence>
<feature type="non-terminal residue" evidence="4">
    <location>
        <position position="1"/>
    </location>
</feature>
<feature type="compositionally biased region" description="Polar residues" evidence="2">
    <location>
        <begin position="413"/>
        <end position="429"/>
    </location>
</feature>
<evidence type="ECO:0000256" key="2">
    <source>
        <dbReference type="SAM" id="MobiDB-lite"/>
    </source>
</evidence>
<dbReference type="PANTHER" id="PTHR31301:SF103">
    <property type="entry name" value="LOB DOMAIN-CONTAINING PROTEIN 5-RELATED"/>
    <property type="match status" value="1"/>
</dbReference>
<feature type="region of interest" description="Disordered" evidence="2">
    <location>
        <begin position="268"/>
        <end position="312"/>
    </location>
</feature>
<feature type="region of interest" description="Disordered" evidence="2">
    <location>
        <begin position="366"/>
        <end position="450"/>
    </location>
</feature>
<dbReference type="InterPro" id="IPR025558">
    <property type="entry name" value="DUF4283"/>
</dbReference>
<reference evidence="4 5" key="1">
    <citation type="journal article" date="2019" name="Genome Biol. Evol.">
        <title>The Rhododendron genome and chromosomal organization provide insight into shared whole-genome duplications across the heath family (Ericaceae).</title>
        <authorList>
            <person name="Soza V.L."/>
            <person name="Lindsley D."/>
            <person name="Waalkes A."/>
            <person name="Ramage E."/>
            <person name="Patwardhan R.P."/>
            <person name="Burton J.N."/>
            <person name="Adey A."/>
            <person name="Kumar A."/>
            <person name="Qiu R."/>
            <person name="Shendure J."/>
            <person name="Hall B."/>
        </authorList>
    </citation>
    <scope>NUCLEOTIDE SEQUENCE [LARGE SCALE GENOMIC DNA]</scope>
    <source>
        <strain evidence="4">RSF 1966-606</strain>
    </source>
</reference>
<evidence type="ECO:0000259" key="3">
    <source>
        <dbReference type="PROSITE" id="PS50891"/>
    </source>
</evidence>
<dbReference type="PANTHER" id="PTHR31301">
    <property type="entry name" value="LOB DOMAIN-CONTAINING PROTEIN 4-RELATED"/>
    <property type="match status" value="1"/>
</dbReference>
<comment type="caution">
    <text evidence="4">The sequence shown here is derived from an EMBL/GenBank/DDBJ whole genome shotgun (WGS) entry which is preliminary data.</text>
</comment>
<dbReference type="PROSITE" id="PS50891">
    <property type="entry name" value="LOB"/>
    <property type="match status" value="1"/>
</dbReference>
<accession>A0A6A4KT47</accession>
<name>A0A6A4KT47_9ERIC</name>
<dbReference type="AlphaFoldDB" id="A0A6A4KT47"/>
<dbReference type="EMBL" id="QEFC01003397">
    <property type="protein sequence ID" value="KAE9448730.1"/>
    <property type="molecule type" value="Genomic_DNA"/>
</dbReference>
<feature type="compositionally biased region" description="Polar residues" evidence="2">
    <location>
        <begin position="373"/>
        <end position="389"/>
    </location>
</feature>
<gene>
    <name evidence="4" type="ORF">C3L33_19385</name>
</gene>